<dbReference type="PROSITE" id="PS00211">
    <property type="entry name" value="ABC_TRANSPORTER_1"/>
    <property type="match status" value="1"/>
</dbReference>
<dbReference type="InterPro" id="IPR051120">
    <property type="entry name" value="ABC_AA/LPS_Transport"/>
</dbReference>
<name>A0A3S2V5S1_9HYPH</name>
<dbReference type="Pfam" id="PF00005">
    <property type="entry name" value="ABC_tran"/>
    <property type="match status" value="1"/>
</dbReference>
<evidence type="ECO:0000256" key="4">
    <source>
        <dbReference type="ARBA" id="ARBA00022840"/>
    </source>
</evidence>
<dbReference type="OrthoDB" id="9806149at2"/>
<dbReference type="InterPro" id="IPR003593">
    <property type="entry name" value="AAA+_ATPase"/>
</dbReference>
<organism evidence="6 7">
    <name type="scientific">Methylobacterium oryzihabitans</name>
    <dbReference type="NCBI Taxonomy" id="2499852"/>
    <lineage>
        <taxon>Bacteria</taxon>
        <taxon>Pseudomonadati</taxon>
        <taxon>Pseudomonadota</taxon>
        <taxon>Alphaproteobacteria</taxon>
        <taxon>Hyphomicrobiales</taxon>
        <taxon>Methylobacteriaceae</taxon>
        <taxon>Methylobacterium</taxon>
    </lineage>
</organism>
<dbReference type="AlphaFoldDB" id="A0A3S2V5S1"/>
<dbReference type="Proteomes" id="UP000286997">
    <property type="component" value="Unassembled WGS sequence"/>
</dbReference>
<dbReference type="GO" id="GO:0005524">
    <property type="term" value="F:ATP binding"/>
    <property type="evidence" value="ECO:0007669"/>
    <property type="project" value="UniProtKB-KW"/>
</dbReference>
<feature type="domain" description="ABC transporter" evidence="5">
    <location>
        <begin position="5"/>
        <end position="245"/>
    </location>
</feature>
<dbReference type="PROSITE" id="PS50893">
    <property type="entry name" value="ABC_TRANSPORTER_2"/>
    <property type="match status" value="1"/>
</dbReference>
<dbReference type="InterPro" id="IPR032823">
    <property type="entry name" value="BCA_ABC_TP_C"/>
</dbReference>
<dbReference type="InterPro" id="IPR027417">
    <property type="entry name" value="P-loop_NTPase"/>
</dbReference>
<gene>
    <name evidence="6" type="ORF">EOE48_24060</name>
</gene>
<evidence type="ECO:0000256" key="3">
    <source>
        <dbReference type="ARBA" id="ARBA00022741"/>
    </source>
</evidence>
<evidence type="ECO:0000259" key="5">
    <source>
        <dbReference type="PROSITE" id="PS50893"/>
    </source>
</evidence>
<dbReference type="PANTHER" id="PTHR45772">
    <property type="entry name" value="CONSERVED COMPONENT OF ABC TRANSPORTER FOR NATURAL AMINO ACIDS-RELATED"/>
    <property type="match status" value="1"/>
</dbReference>
<dbReference type="Gene3D" id="3.40.50.300">
    <property type="entry name" value="P-loop containing nucleotide triphosphate hydrolases"/>
    <property type="match status" value="1"/>
</dbReference>
<dbReference type="PANTHER" id="PTHR45772:SF2">
    <property type="entry name" value="ABC TRANSPORTER ATP-BINDING PROTEIN"/>
    <property type="match status" value="1"/>
</dbReference>
<keyword evidence="2" id="KW-0813">Transport</keyword>
<dbReference type="InterPro" id="IPR003439">
    <property type="entry name" value="ABC_transporter-like_ATP-bd"/>
</dbReference>
<dbReference type="SMART" id="SM00382">
    <property type="entry name" value="AAA"/>
    <property type="match status" value="1"/>
</dbReference>
<keyword evidence="4 6" id="KW-0067">ATP-binding</keyword>
<dbReference type="SUPFAM" id="SSF52540">
    <property type="entry name" value="P-loop containing nucleoside triphosphate hydrolases"/>
    <property type="match status" value="1"/>
</dbReference>
<dbReference type="InterPro" id="IPR017871">
    <property type="entry name" value="ABC_transporter-like_CS"/>
</dbReference>
<reference evidence="6 7" key="1">
    <citation type="submission" date="2019-01" db="EMBL/GenBank/DDBJ databases">
        <authorList>
            <person name="Chen W.-M."/>
        </authorList>
    </citation>
    <scope>NUCLEOTIDE SEQUENCE [LARGE SCALE GENOMIC DNA]</scope>
    <source>
        <strain evidence="6 7">TER-1</strain>
    </source>
</reference>
<evidence type="ECO:0000313" key="6">
    <source>
        <dbReference type="EMBL" id="RVU14261.1"/>
    </source>
</evidence>
<comment type="similarity">
    <text evidence="1">Belongs to the ABC transporter superfamily.</text>
</comment>
<dbReference type="GO" id="GO:0005886">
    <property type="term" value="C:plasma membrane"/>
    <property type="evidence" value="ECO:0007669"/>
    <property type="project" value="TreeGrafter"/>
</dbReference>
<protein>
    <submittedName>
        <fullName evidence="6">ABC transporter ATP-binding protein</fullName>
    </submittedName>
</protein>
<keyword evidence="7" id="KW-1185">Reference proteome</keyword>
<proteinExistence type="inferred from homology"/>
<sequence length="248" mass="26176">MTAALASEGLSVSFGSLHAVSGVDLVLPAGARHALIGPNGAGKTTFVSLLTGALAPDRGRVRLHGEDITRASVPARVKRGLGRTFQVTSLFPEMTAFEAVALALAERDGLTWRCLRPLARRGRRDEAAEILGRLGALPQAGRPLGTLAYGQQRVMEIALALAGRPRVLLLDEPAAGVPAGESTRLFEVLETLPADLALLFIEHDMHLVRRFARTVTVMAGGAVLAEGSPAEVAADPAVREAYLGRRRA</sequence>
<accession>A0A3S2V5S1</accession>
<evidence type="ECO:0000256" key="2">
    <source>
        <dbReference type="ARBA" id="ARBA00022448"/>
    </source>
</evidence>
<keyword evidence="3" id="KW-0547">Nucleotide-binding</keyword>
<dbReference type="Pfam" id="PF12399">
    <property type="entry name" value="BCA_ABC_TP_C"/>
    <property type="match status" value="1"/>
</dbReference>
<dbReference type="GO" id="GO:0016887">
    <property type="term" value="F:ATP hydrolysis activity"/>
    <property type="evidence" value="ECO:0007669"/>
    <property type="project" value="InterPro"/>
</dbReference>
<evidence type="ECO:0000313" key="7">
    <source>
        <dbReference type="Proteomes" id="UP000286997"/>
    </source>
</evidence>
<dbReference type="CDD" id="cd03219">
    <property type="entry name" value="ABC_Mj1267_LivG_branched"/>
    <property type="match status" value="1"/>
</dbReference>
<dbReference type="RefSeq" id="WP_127733424.1">
    <property type="nucleotide sequence ID" value="NZ_SACP01000033.1"/>
</dbReference>
<comment type="caution">
    <text evidence="6">The sequence shown here is derived from an EMBL/GenBank/DDBJ whole genome shotgun (WGS) entry which is preliminary data.</text>
</comment>
<dbReference type="EMBL" id="SACP01000033">
    <property type="protein sequence ID" value="RVU14261.1"/>
    <property type="molecule type" value="Genomic_DNA"/>
</dbReference>
<evidence type="ECO:0000256" key="1">
    <source>
        <dbReference type="ARBA" id="ARBA00005417"/>
    </source>
</evidence>